<accession>A0ABU5TSK6</accession>
<dbReference type="Proteomes" id="UP001301728">
    <property type="component" value="Unassembled WGS sequence"/>
</dbReference>
<name>A0ABU5TSK6_9CYAN</name>
<keyword evidence="2" id="KW-1185">Reference proteome</keyword>
<gene>
    <name evidence="1" type="ORF">VB854_02850</name>
</gene>
<proteinExistence type="predicted"/>
<reference evidence="1 2" key="1">
    <citation type="submission" date="2023-12" db="EMBL/GenBank/DDBJ databases">
        <title>Baltic Sea Cyanobacteria.</title>
        <authorList>
            <person name="Delbaje E."/>
            <person name="Fewer D.P."/>
            <person name="Shishido T.K."/>
        </authorList>
    </citation>
    <scope>NUCLEOTIDE SEQUENCE [LARGE SCALE GENOMIC DNA]</scope>
    <source>
        <strain evidence="1 2">CCNP 1315</strain>
    </source>
</reference>
<evidence type="ECO:0000313" key="2">
    <source>
        <dbReference type="Proteomes" id="UP001301728"/>
    </source>
</evidence>
<dbReference type="EMBL" id="JAYGHT010000004">
    <property type="protein sequence ID" value="MEA5517885.1"/>
    <property type="molecule type" value="Genomic_DNA"/>
</dbReference>
<organism evidence="1 2">
    <name type="scientific">Limnoraphis robusta CCNP1315</name>
    <dbReference type="NCBI Taxonomy" id="3110306"/>
    <lineage>
        <taxon>Bacteria</taxon>
        <taxon>Bacillati</taxon>
        <taxon>Cyanobacteriota</taxon>
        <taxon>Cyanophyceae</taxon>
        <taxon>Oscillatoriophycideae</taxon>
        <taxon>Oscillatoriales</taxon>
        <taxon>Sirenicapillariaceae</taxon>
        <taxon>Limnoraphis</taxon>
    </lineage>
</organism>
<sequence length="60" mass="6778">MISRLTFNDGFSVFLKSQGIYPDGFIDARRGKMQQPQSLQPDFFSVNSPLMYSGSNDNII</sequence>
<comment type="caution">
    <text evidence="1">The sequence shown here is derived from an EMBL/GenBank/DDBJ whole genome shotgun (WGS) entry which is preliminary data.</text>
</comment>
<evidence type="ECO:0000313" key="1">
    <source>
        <dbReference type="EMBL" id="MEA5517885.1"/>
    </source>
</evidence>
<protein>
    <submittedName>
        <fullName evidence="1">Uncharacterized protein</fullName>
    </submittedName>
</protein>
<dbReference type="RefSeq" id="WP_323274826.1">
    <property type="nucleotide sequence ID" value="NZ_JAYGHT010000004.1"/>
</dbReference>